<feature type="compositionally biased region" description="Gly residues" evidence="1">
    <location>
        <begin position="57"/>
        <end position="67"/>
    </location>
</feature>
<dbReference type="EMBL" id="RBNI01000004">
    <property type="protein sequence ID" value="RUP52464.1"/>
    <property type="molecule type" value="Genomic_DNA"/>
</dbReference>
<evidence type="ECO:0000313" key="3">
    <source>
        <dbReference type="Proteomes" id="UP000268093"/>
    </source>
</evidence>
<dbReference type="AlphaFoldDB" id="A0A433DNK3"/>
<dbReference type="SUPFAM" id="SSF57850">
    <property type="entry name" value="RING/U-box"/>
    <property type="match status" value="1"/>
</dbReference>
<evidence type="ECO:0008006" key="4">
    <source>
        <dbReference type="Google" id="ProtNLM"/>
    </source>
</evidence>
<evidence type="ECO:0000313" key="2">
    <source>
        <dbReference type="EMBL" id="RUP52464.1"/>
    </source>
</evidence>
<comment type="caution">
    <text evidence="2">The sequence shown here is derived from an EMBL/GenBank/DDBJ whole genome shotgun (WGS) entry which is preliminary data.</text>
</comment>
<feature type="region of interest" description="Disordered" evidence="1">
    <location>
        <begin position="1"/>
        <end position="98"/>
    </location>
</feature>
<protein>
    <recommendedName>
        <fullName evidence="4">RING-type domain-containing protein</fullName>
    </recommendedName>
</protein>
<sequence length="155" mass="16460">MASTSTSTPSATGNTTANTNSRHAPTAHAPTRHHSHRGEPGSHRGKPHFRHPYQNGRGSGGGGGGRANGQRAAPEDQQAPDTEPSSLQRALAPVQEPAAEDGETDFCFICTEPIVIFAVAECNHRTCHLCSLRLRALCVEDSRGGERLWARGGEC</sequence>
<keyword evidence="3" id="KW-1185">Reference proteome</keyword>
<reference evidence="2 3" key="1">
    <citation type="journal article" date="2018" name="New Phytol.">
        <title>Phylogenomics of Endogonaceae and evolution of mycorrhizas within Mucoromycota.</title>
        <authorList>
            <person name="Chang Y."/>
            <person name="Desiro A."/>
            <person name="Na H."/>
            <person name="Sandor L."/>
            <person name="Lipzen A."/>
            <person name="Clum A."/>
            <person name="Barry K."/>
            <person name="Grigoriev I.V."/>
            <person name="Martin F.M."/>
            <person name="Stajich J.E."/>
            <person name="Smith M.E."/>
            <person name="Bonito G."/>
            <person name="Spatafora J.W."/>
        </authorList>
    </citation>
    <scope>NUCLEOTIDE SEQUENCE [LARGE SCALE GENOMIC DNA]</scope>
    <source>
        <strain evidence="2 3">GMNB39</strain>
    </source>
</reference>
<feature type="compositionally biased region" description="Polar residues" evidence="1">
    <location>
        <begin position="79"/>
        <end position="88"/>
    </location>
</feature>
<organism evidence="2 3">
    <name type="scientific">Jimgerdemannia flammicorona</name>
    <dbReference type="NCBI Taxonomy" id="994334"/>
    <lineage>
        <taxon>Eukaryota</taxon>
        <taxon>Fungi</taxon>
        <taxon>Fungi incertae sedis</taxon>
        <taxon>Mucoromycota</taxon>
        <taxon>Mucoromycotina</taxon>
        <taxon>Endogonomycetes</taxon>
        <taxon>Endogonales</taxon>
        <taxon>Endogonaceae</taxon>
        <taxon>Jimgerdemannia</taxon>
    </lineage>
</organism>
<proteinExistence type="predicted"/>
<name>A0A433DNK3_9FUNG</name>
<dbReference type="OrthoDB" id="3838338at2759"/>
<accession>A0A433DNK3</accession>
<dbReference type="Proteomes" id="UP000268093">
    <property type="component" value="Unassembled WGS sequence"/>
</dbReference>
<evidence type="ECO:0000256" key="1">
    <source>
        <dbReference type="SAM" id="MobiDB-lite"/>
    </source>
</evidence>
<feature type="compositionally biased region" description="Low complexity" evidence="1">
    <location>
        <begin position="1"/>
        <end position="29"/>
    </location>
</feature>
<gene>
    <name evidence="2" type="ORF">BC936DRAFT_145221</name>
</gene>